<dbReference type="AlphaFoldDB" id="A0AB38V1W8"/>
<feature type="region of interest" description="Disordered" evidence="1">
    <location>
        <begin position="36"/>
        <end position="60"/>
    </location>
</feature>
<evidence type="ECO:0000256" key="1">
    <source>
        <dbReference type="SAM" id="MobiDB-lite"/>
    </source>
</evidence>
<name>A0AB38V1W8_9MYCO</name>
<accession>A0AB38V1W8</accession>
<proteinExistence type="predicted"/>
<feature type="compositionally biased region" description="Low complexity" evidence="1">
    <location>
        <begin position="36"/>
        <end position="49"/>
    </location>
</feature>
<gene>
    <name evidence="2" type="ORF">LAUMK42_05597</name>
</gene>
<dbReference type="EMBL" id="UPHL01000177">
    <property type="protein sequence ID" value="VAZ86743.1"/>
    <property type="molecule type" value="Genomic_DNA"/>
</dbReference>
<protein>
    <submittedName>
        <fullName evidence="2">Uncharacterized protein</fullName>
    </submittedName>
</protein>
<comment type="caution">
    <text evidence="2">The sequence shown here is derived from an EMBL/GenBank/DDBJ whole genome shotgun (WGS) entry which is preliminary data.</text>
</comment>
<reference evidence="2 3" key="1">
    <citation type="submission" date="2018-09" db="EMBL/GenBank/DDBJ databases">
        <authorList>
            <person name="Tagini F."/>
        </authorList>
    </citation>
    <scope>NUCLEOTIDE SEQUENCE [LARGE SCALE GENOMIC DNA]</scope>
    <source>
        <strain evidence="2 3">MK42</strain>
    </source>
</reference>
<organism evidence="2 3">
    <name type="scientific">Mycobacterium persicum</name>
    <dbReference type="NCBI Taxonomy" id="1487726"/>
    <lineage>
        <taxon>Bacteria</taxon>
        <taxon>Bacillati</taxon>
        <taxon>Actinomycetota</taxon>
        <taxon>Actinomycetes</taxon>
        <taxon>Mycobacteriales</taxon>
        <taxon>Mycobacteriaceae</taxon>
        <taxon>Mycobacterium</taxon>
    </lineage>
</organism>
<evidence type="ECO:0000313" key="2">
    <source>
        <dbReference type="EMBL" id="VAZ86743.1"/>
    </source>
</evidence>
<sequence>MAPAAAVAADPVVLPKADKAAKSVCSPGLVASGETAAPAAPAARPRSPAHTGGVASQARTAADRARANVLAADPVAHRVVAGFDEAVCMAAWPDSKCRTYPNCRRVRTTRRQLHAKSNTFSKNMCGSISREPLKSQLDNAKLVIGHTLNFAEAPRGMYGYENSESYSRRPSCSGTNVPTVVADRLELL</sequence>
<evidence type="ECO:0000313" key="3">
    <source>
        <dbReference type="Proteomes" id="UP000279331"/>
    </source>
</evidence>
<dbReference type="Proteomes" id="UP000279331">
    <property type="component" value="Unassembled WGS sequence"/>
</dbReference>